<dbReference type="KEGG" id="rau:MC5_02190"/>
<organism evidence="1 2">
    <name type="scientific">Rickettsia australis (strain Cutlack)</name>
    <dbReference type="NCBI Taxonomy" id="1105110"/>
    <lineage>
        <taxon>Bacteria</taxon>
        <taxon>Pseudomonadati</taxon>
        <taxon>Pseudomonadota</taxon>
        <taxon>Alphaproteobacteria</taxon>
        <taxon>Rickettsiales</taxon>
        <taxon>Rickettsiaceae</taxon>
        <taxon>Rickettsieae</taxon>
        <taxon>Rickettsia</taxon>
        <taxon>spotted fever group</taxon>
    </lineage>
</organism>
<dbReference type="Proteomes" id="UP000007589">
    <property type="component" value="Chromosome"/>
</dbReference>
<dbReference type="HOGENOM" id="CLU_3172631_0_0_5"/>
<proteinExistence type="predicted"/>
<dbReference type="Gene3D" id="3.60.15.10">
    <property type="entry name" value="Ribonuclease Z/Hydroxyacylglutathione hydrolase-like"/>
    <property type="match status" value="1"/>
</dbReference>
<accession>H8K9V0</accession>
<dbReference type="EMBL" id="CP003338">
    <property type="protein sequence ID" value="AFC70820.1"/>
    <property type="molecule type" value="Genomic_DNA"/>
</dbReference>
<keyword evidence="2" id="KW-1185">Reference proteome</keyword>
<dbReference type="AlphaFoldDB" id="H8K9V0"/>
<gene>
    <name evidence="1" type="ordered locus">MC5_02190</name>
</gene>
<protein>
    <submittedName>
        <fullName evidence="1">Beta-lactamase</fullName>
    </submittedName>
</protein>
<evidence type="ECO:0000313" key="1">
    <source>
        <dbReference type="EMBL" id="AFC70820.1"/>
    </source>
</evidence>
<name>H8K9V0_RICAC</name>
<evidence type="ECO:0000313" key="2">
    <source>
        <dbReference type="Proteomes" id="UP000007589"/>
    </source>
</evidence>
<dbReference type="InterPro" id="IPR036866">
    <property type="entry name" value="RibonucZ/Hydroxyglut_hydro"/>
</dbReference>
<reference evidence="2" key="1">
    <citation type="submission" date="2012-02" db="EMBL/GenBank/DDBJ databases">
        <title>Complete genome sequence of Rickettsia australis strain Cutlack.</title>
        <authorList>
            <person name="Johnson S.L."/>
            <person name="Munk A.C."/>
            <person name="Han S."/>
            <person name="Bruce D.C."/>
            <person name="Dasch G.A."/>
        </authorList>
    </citation>
    <scope>NUCLEOTIDE SEQUENCE [LARGE SCALE GENOMIC DNA]</scope>
    <source>
        <strain evidence="2">Cutlack</strain>
    </source>
</reference>
<sequence length="47" mass="5146">MNPEEAVFTHLNLGSKYSIASHFNAFQLADEAFNASSFGTTASYEKT</sequence>